<evidence type="ECO:0000313" key="5">
    <source>
        <dbReference type="Proteomes" id="UP000286045"/>
    </source>
</evidence>
<proteinExistence type="inferred from homology"/>
<dbReference type="PRINTS" id="PR00081">
    <property type="entry name" value="GDHRDH"/>
</dbReference>
<dbReference type="Pfam" id="PF00106">
    <property type="entry name" value="adh_short"/>
    <property type="match status" value="1"/>
</dbReference>
<keyword evidence="2" id="KW-0521">NADP</keyword>
<protein>
    <submittedName>
        <fullName evidence="4">Uncharacterized protein</fullName>
    </submittedName>
</protein>
<dbReference type="AlphaFoldDB" id="A0A439CZZ0"/>
<dbReference type="GO" id="GO:0016491">
    <property type="term" value="F:oxidoreductase activity"/>
    <property type="evidence" value="ECO:0007669"/>
    <property type="project" value="UniProtKB-KW"/>
</dbReference>
<comment type="caution">
    <text evidence="4">The sequence shown here is derived from an EMBL/GenBank/DDBJ whole genome shotgun (WGS) entry which is preliminary data.</text>
</comment>
<accession>A0A439CZZ0</accession>
<sequence>MASLNIEEREIPSQAGKVAIITGGSSGIGLATAKLLAEKGATVHILDVNPPAGASLANVQYHRCNVTIWEDMRSVFERIGHVDYVFPNAGTLESNDHHFADEMDADGHLLEPSYRVLDINLKAVYNTVKLAWSRMRKQEKGPPYSIVLTLSISAYAPDQSYSIYSATKFALLGLVRALRSIMIRDGITINGVAPGLTITGLLPAHAAEPFMTNEIAVSDARYAGRALVYSAIATQDREVQAYGKDKDANLFTGGRWNGRVIMVIGETYTEVEESVANLRPYAIGRENADMARRQQAVSDVRPDL</sequence>
<dbReference type="Proteomes" id="UP000286045">
    <property type="component" value="Unassembled WGS sequence"/>
</dbReference>
<dbReference type="InterPro" id="IPR036291">
    <property type="entry name" value="NAD(P)-bd_dom_sf"/>
</dbReference>
<comment type="similarity">
    <text evidence="1">Belongs to the short-chain dehydrogenases/reductases (SDR) family.</text>
</comment>
<keyword evidence="3" id="KW-0560">Oxidoreductase</keyword>
<dbReference type="InterPro" id="IPR002347">
    <property type="entry name" value="SDR_fam"/>
</dbReference>
<dbReference type="PROSITE" id="PS00061">
    <property type="entry name" value="ADH_SHORT"/>
    <property type="match status" value="1"/>
</dbReference>
<organism evidence="4 5">
    <name type="scientific">Xylaria grammica</name>
    <dbReference type="NCBI Taxonomy" id="363999"/>
    <lineage>
        <taxon>Eukaryota</taxon>
        <taxon>Fungi</taxon>
        <taxon>Dikarya</taxon>
        <taxon>Ascomycota</taxon>
        <taxon>Pezizomycotina</taxon>
        <taxon>Sordariomycetes</taxon>
        <taxon>Xylariomycetidae</taxon>
        <taxon>Xylariales</taxon>
        <taxon>Xylariaceae</taxon>
        <taxon>Xylaria</taxon>
    </lineage>
</organism>
<dbReference type="PANTHER" id="PTHR43180:SF80">
    <property type="entry name" value="NAD(P)-BINDING PROTEIN"/>
    <property type="match status" value="1"/>
</dbReference>
<dbReference type="SUPFAM" id="SSF51735">
    <property type="entry name" value="NAD(P)-binding Rossmann-fold domains"/>
    <property type="match status" value="1"/>
</dbReference>
<dbReference type="EMBL" id="RYZI01000247">
    <property type="protein sequence ID" value="RWA07617.1"/>
    <property type="molecule type" value="Genomic_DNA"/>
</dbReference>
<evidence type="ECO:0000256" key="2">
    <source>
        <dbReference type="ARBA" id="ARBA00022857"/>
    </source>
</evidence>
<evidence type="ECO:0000256" key="3">
    <source>
        <dbReference type="ARBA" id="ARBA00023002"/>
    </source>
</evidence>
<gene>
    <name evidence="4" type="ORF">EKO27_g7485</name>
</gene>
<evidence type="ECO:0000256" key="1">
    <source>
        <dbReference type="ARBA" id="ARBA00006484"/>
    </source>
</evidence>
<keyword evidence="5" id="KW-1185">Reference proteome</keyword>
<dbReference type="InterPro" id="IPR020904">
    <property type="entry name" value="Sc_DH/Rdtase_CS"/>
</dbReference>
<name>A0A439CZZ0_9PEZI</name>
<dbReference type="Gene3D" id="3.40.50.720">
    <property type="entry name" value="NAD(P)-binding Rossmann-like Domain"/>
    <property type="match status" value="1"/>
</dbReference>
<evidence type="ECO:0000313" key="4">
    <source>
        <dbReference type="EMBL" id="RWA07617.1"/>
    </source>
</evidence>
<dbReference type="STRING" id="363999.A0A439CZZ0"/>
<reference evidence="4 5" key="1">
    <citation type="submission" date="2018-12" db="EMBL/GenBank/DDBJ databases">
        <title>Draft genome sequence of Xylaria grammica IHI A82.</title>
        <authorList>
            <person name="Buettner E."/>
            <person name="Kellner H."/>
        </authorList>
    </citation>
    <scope>NUCLEOTIDE SEQUENCE [LARGE SCALE GENOMIC DNA]</scope>
    <source>
        <strain evidence="4 5">IHI A82</strain>
    </source>
</reference>
<dbReference type="PANTHER" id="PTHR43180">
    <property type="entry name" value="3-OXOACYL-(ACYL-CARRIER-PROTEIN) REDUCTASE (AFU_ORTHOLOGUE AFUA_6G11210)"/>
    <property type="match status" value="1"/>
</dbReference>